<dbReference type="InterPro" id="IPR038404">
    <property type="entry name" value="TRAP_DctP_sf"/>
</dbReference>
<dbReference type="PANTHER" id="PTHR33376">
    <property type="match status" value="1"/>
</dbReference>
<dbReference type="GO" id="GO:0055085">
    <property type="term" value="P:transmembrane transport"/>
    <property type="evidence" value="ECO:0007669"/>
    <property type="project" value="InterPro"/>
</dbReference>
<evidence type="ECO:0000256" key="3">
    <source>
        <dbReference type="ARBA" id="ARBA00022729"/>
    </source>
</evidence>
<protein>
    <submittedName>
        <fullName evidence="5">ABC transporter substrate-binding protein</fullName>
    </submittedName>
</protein>
<keyword evidence="2" id="KW-0813">Transport</keyword>
<dbReference type="EMBL" id="DROD01000471">
    <property type="protein sequence ID" value="HHJ52938.1"/>
    <property type="molecule type" value="Genomic_DNA"/>
</dbReference>
<sequence length="337" mass="38448">MLKLILPFLLLVQFAFSQTTIKFATLAPEGTTWMKVMRQLSQAVYDSTHGAVKFKIYPGGVQGDEKDVLRKMRINQLHSAGFTGVGLGEILPEVRVLDAPFLFKNHREVDFITNRFFDRFAQNFERKGFVLLGWTEVGFVYIYTNVPVHNISDFKGVKMWTWEGDPLAQATFKAFGINPIPLSVTDVLTSLQTGLIDGVYTSPLACVSLQWFTRIKYMLDLPLANSNGAVLISKRRFEKLKPEHRQILRRLSRKYLAQLTRLSRRDNQRSIDVMLKKGVQKIAINDPAQLQAYDDIGRKARQSLVGRLYDQKLLDEIETALERFRSQNPSAGSSEKN</sequence>
<gene>
    <name evidence="5" type="ORF">ENJ89_07065</name>
</gene>
<dbReference type="CDD" id="cd13670">
    <property type="entry name" value="PBP2_TRAP_Tp0957_like"/>
    <property type="match status" value="1"/>
</dbReference>
<comment type="similarity">
    <text evidence="1">Belongs to the bacterial solute-binding protein 7 family.</text>
</comment>
<evidence type="ECO:0000256" key="1">
    <source>
        <dbReference type="ARBA" id="ARBA00009023"/>
    </source>
</evidence>
<proteinExistence type="inferred from homology"/>
<dbReference type="Proteomes" id="UP000886124">
    <property type="component" value="Unassembled WGS sequence"/>
</dbReference>
<dbReference type="AlphaFoldDB" id="A0A7V5PPP9"/>
<feature type="signal peptide" evidence="4">
    <location>
        <begin position="1"/>
        <end position="17"/>
    </location>
</feature>
<evidence type="ECO:0000256" key="2">
    <source>
        <dbReference type="ARBA" id="ARBA00022448"/>
    </source>
</evidence>
<reference evidence="5" key="1">
    <citation type="journal article" date="2020" name="mSystems">
        <title>Genome- and Community-Level Interaction Insights into Carbon Utilization and Element Cycling Functions of Hydrothermarchaeota in Hydrothermal Sediment.</title>
        <authorList>
            <person name="Zhou Z."/>
            <person name="Liu Y."/>
            <person name="Xu W."/>
            <person name="Pan J."/>
            <person name="Luo Z.H."/>
            <person name="Li M."/>
        </authorList>
    </citation>
    <scope>NUCLEOTIDE SEQUENCE [LARGE SCALE GENOMIC DNA]</scope>
    <source>
        <strain evidence="5">HyVt-527</strain>
    </source>
</reference>
<name>A0A7V5PPP9_CALAY</name>
<dbReference type="InterPro" id="IPR018389">
    <property type="entry name" value="DctP_fam"/>
</dbReference>
<comment type="caution">
    <text evidence="5">The sequence shown here is derived from an EMBL/GenBank/DDBJ whole genome shotgun (WGS) entry which is preliminary data.</text>
</comment>
<dbReference type="PANTHER" id="PTHR33376:SF7">
    <property type="entry name" value="C4-DICARBOXYLATE-BINDING PROTEIN DCTB"/>
    <property type="match status" value="1"/>
</dbReference>
<evidence type="ECO:0000256" key="4">
    <source>
        <dbReference type="SAM" id="SignalP"/>
    </source>
</evidence>
<dbReference type="NCBIfam" id="NF037995">
    <property type="entry name" value="TRAP_S1"/>
    <property type="match status" value="1"/>
</dbReference>
<accession>A0A7V5PPP9</accession>
<evidence type="ECO:0000313" key="5">
    <source>
        <dbReference type="EMBL" id="HHJ52938.1"/>
    </source>
</evidence>
<keyword evidence="3 4" id="KW-0732">Signal</keyword>
<organism evidence="5">
    <name type="scientific">Caldithrix abyssi</name>
    <dbReference type="NCBI Taxonomy" id="187145"/>
    <lineage>
        <taxon>Bacteria</taxon>
        <taxon>Pseudomonadati</taxon>
        <taxon>Calditrichota</taxon>
        <taxon>Calditrichia</taxon>
        <taxon>Calditrichales</taxon>
        <taxon>Calditrichaceae</taxon>
        <taxon>Caldithrix</taxon>
    </lineage>
</organism>
<dbReference type="Pfam" id="PF03480">
    <property type="entry name" value="DctP"/>
    <property type="match status" value="1"/>
</dbReference>
<feature type="chain" id="PRO_5031243413" evidence="4">
    <location>
        <begin position="18"/>
        <end position="337"/>
    </location>
</feature>
<dbReference type="Gene3D" id="3.40.190.170">
    <property type="entry name" value="Bacterial extracellular solute-binding protein, family 7"/>
    <property type="match status" value="1"/>
</dbReference>